<evidence type="ECO:0000313" key="2">
    <source>
        <dbReference type="Proteomes" id="UP000185628"/>
    </source>
</evidence>
<dbReference type="Proteomes" id="UP000185628">
    <property type="component" value="Unassembled WGS sequence"/>
</dbReference>
<dbReference type="Pfam" id="PF10604">
    <property type="entry name" value="Polyketide_cyc2"/>
    <property type="match status" value="1"/>
</dbReference>
<name>A0A1Q5Q548_9ACTO</name>
<dbReference type="SUPFAM" id="SSF55961">
    <property type="entry name" value="Bet v1-like"/>
    <property type="match status" value="1"/>
</dbReference>
<keyword evidence="2" id="KW-1185">Reference proteome</keyword>
<dbReference type="AlphaFoldDB" id="A0A1Q5Q548"/>
<dbReference type="OrthoDB" id="3428089at2"/>
<evidence type="ECO:0008006" key="3">
    <source>
        <dbReference type="Google" id="ProtNLM"/>
    </source>
</evidence>
<protein>
    <recommendedName>
        <fullName evidence="3">Polyketide cyclase / dehydrase and lipid transport</fullName>
    </recommendedName>
</protein>
<dbReference type="EMBL" id="MQVR01000004">
    <property type="protein sequence ID" value="OKL54936.1"/>
    <property type="molecule type" value="Genomic_DNA"/>
</dbReference>
<dbReference type="RefSeq" id="WP_073715594.1">
    <property type="nucleotide sequence ID" value="NZ_MQVR01000004.1"/>
</dbReference>
<dbReference type="CDD" id="cd07814">
    <property type="entry name" value="SRPBCC_CalC_Aha1-like"/>
    <property type="match status" value="1"/>
</dbReference>
<gene>
    <name evidence="1" type="ORF">BSZ39_01275</name>
</gene>
<dbReference type="InterPro" id="IPR019587">
    <property type="entry name" value="Polyketide_cyclase/dehydratase"/>
</dbReference>
<proteinExistence type="predicted"/>
<sequence length="209" mass="23579">MLRELLVEPSGLIQAILQRLGVTPDAIRVRLAEVEYVAPRETAEFDSAIVSRSVDAFIPAPLTKVWQLLSDPTRMAEWEPGIGSVDDVPESVRKGSSWTAYAPLNHPDGKPLRIAPERQKIRVEVTRCEEPYLLEWRYSWPEMPSSNERAIRITIAPAAGGTQLVIAGAWIRNTAVSRRRASWLLRPVHRYMTWVQLSNLAASISRVFQ</sequence>
<dbReference type="InterPro" id="IPR023393">
    <property type="entry name" value="START-like_dom_sf"/>
</dbReference>
<dbReference type="Gene3D" id="3.30.530.20">
    <property type="match status" value="1"/>
</dbReference>
<organism evidence="1 2">
    <name type="scientific">Bowdeniella nasicola</name>
    <dbReference type="NCBI Taxonomy" id="208480"/>
    <lineage>
        <taxon>Bacteria</taxon>
        <taxon>Bacillati</taxon>
        <taxon>Actinomycetota</taxon>
        <taxon>Actinomycetes</taxon>
        <taxon>Actinomycetales</taxon>
        <taxon>Actinomycetaceae</taxon>
        <taxon>Bowdeniella</taxon>
    </lineage>
</organism>
<accession>A0A1Q5Q548</accession>
<comment type="caution">
    <text evidence="1">The sequence shown here is derived from an EMBL/GenBank/DDBJ whole genome shotgun (WGS) entry which is preliminary data.</text>
</comment>
<evidence type="ECO:0000313" key="1">
    <source>
        <dbReference type="EMBL" id="OKL54936.1"/>
    </source>
</evidence>
<reference evidence="2" key="1">
    <citation type="submission" date="2016-12" db="EMBL/GenBank/DDBJ databases">
        <authorList>
            <person name="Meng X."/>
        </authorList>
    </citation>
    <scope>NUCLEOTIDE SEQUENCE [LARGE SCALE GENOMIC DNA]</scope>
    <source>
        <strain evidence="2">DSM 19116</strain>
    </source>
</reference>